<evidence type="ECO:0000313" key="1">
    <source>
        <dbReference type="EMBL" id="SDD48799.1"/>
    </source>
</evidence>
<accession>A0A1G6V595</accession>
<name>A0A1G6V595_9GAMM</name>
<sequence>MRKSKLSWYKQNRLIELFVAGSTARTAASLIGVNKTTAS</sequence>
<proteinExistence type="predicted"/>
<dbReference type="EMBL" id="FNAL01000002">
    <property type="protein sequence ID" value="SDD48799.1"/>
    <property type="molecule type" value="Genomic_DNA"/>
</dbReference>
<dbReference type="AlphaFoldDB" id="A0A1G6V595"/>
<organism evidence="1 2">
    <name type="scientific">Psychrobacter pacificensis</name>
    <dbReference type="NCBI Taxonomy" id="112002"/>
    <lineage>
        <taxon>Bacteria</taxon>
        <taxon>Pseudomonadati</taxon>
        <taxon>Pseudomonadota</taxon>
        <taxon>Gammaproteobacteria</taxon>
        <taxon>Moraxellales</taxon>
        <taxon>Moraxellaceae</taxon>
        <taxon>Psychrobacter</taxon>
    </lineage>
</organism>
<evidence type="ECO:0008006" key="3">
    <source>
        <dbReference type="Google" id="ProtNLM"/>
    </source>
</evidence>
<evidence type="ECO:0000313" key="2">
    <source>
        <dbReference type="Proteomes" id="UP000198501"/>
    </source>
</evidence>
<protein>
    <recommendedName>
        <fullName evidence="3">Transposase</fullName>
    </recommendedName>
</protein>
<reference evidence="1 2" key="1">
    <citation type="submission" date="2016-10" db="EMBL/GenBank/DDBJ databases">
        <authorList>
            <person name="de Groot N.N."/>
        </authorList>
    </citation>
    <scope>NUCLEOTIDE SEQUENCE [LARGE SCALE GENOMIC DNA]</scope>
    <source>
        <strain evidence="1 2">DSM 23406</strain>
    </source>
</reference>
<gene>
    <name evidence="1" type="ORF">SAMN05660405_00465</name>
</gene>
<dbReference type="Proteomes" id="UP000198501">
    <property type="component" value="Unassembled WGS sequence"/>
</dbReference>